<feature type="compositionally biased region" description="Gly residues" evidence="1">
    <location>
        <begin position="61"/>
        <end position="71"/>
    </location>
</feature>
<proteinExistence type="predicted"/>
<dbReference type="OrthoDB" id="4851624at2759"/>
<evidence type="ECO:0000256" key="1">
    <source>
        <dbReference type="SAM" id="MobiDB-lite"/>
    </source>
</evidence>
<organism evidence="2 3">
    <name type="scientific">Neocucurbitaria cava</name>
    <dbReference type="NCBI Taxonomy" id="798079"/>
    <lineage>
        <taxon>Eukaryota</taxon>
        <taxon>Fungi</taxon>
        <taxon>Dikarya</taxon>
        <taxon>Ascomycota</taxon>
        <taxon>Pezizomycotina</taxon>
        <taxon>Dothideomycetes</taxon>
        <taxon>Pleosporomycetidae</taxon>
        <taxon>Pleosporales</taxon>
        <taxon>Pleosporineae</taxon>
        <taxon>Cucurbitariaceae</taxon>
        <taxon>Neocucurbitaria</taxon>
    </lineage>
</organism>
<gene>
    <name evidence="2" type="ORF">N0V83_010914</name>
</gene>
<name>A0A9W8XXG0_9PLEO</name>
<reference evidence="2" key="1">
    <citation type="submission" date="2022-10" db="EMBL/GenBank/DDBJ databases">
        <title>Tapping the CABI collections for fungal endophytes: first genome assemblies for Collariella, Neodidymelliopsis, Ascochyta clinopodiicola, Didymella pomorum, Didymosphaeria variabile, Neocosmospora piperis and Neocucurbitaria cava.</title>
        <authorList>
            <person name="Hill R."/>
        </authorList>
    </citation>
    <scope>NUCLEOTIDE SEQUENCE</scope>
    <source>
        <strain evidence="2">IMI 356814</strain>
    </source>
</reference>
<sequence>MWMGTLNTRSYRANPVRRDAVFDNLQGMRSTILPRRRVVQRQLGGGGSGLKIGGLTLGGPSGGISGNGLQLGGSQQQQAGQEKGNSTAASGEQTPAAQTDRPFVLEGEQPSAATEAETALTQDIGAGAGTENQPGRAEGEAAQLEAHQEAQVAQGEKVTGVKATEESELFSEEAGITLDKTGNAQNLGGNLGITKGTDGSTSVGGENGIQVASSGEATVAGNE</sequence>
<evidence type="ECO:0000313" key="3">
    <source>
        <dbReference type="Proteomes" id="UP001140560"/>
    </source>
</evidence>
<dbReference type="AlphaFoldDB" id="A0A9W8XXG0"/>
<protein>
    <submittedName>
        <fullName evidence="2">Uncharacterized protein</fullName>
    </submittedName>
</protein>
<dbReference type="Proteomes" id="UP001140560">
    <property type="component" value="Unassembled WGS sequence"/>
</dbReference>
<dbReference type="EMBL" id="JAPEUY010000022">
    <property type="protein sequence ID" value="KAJ4361973.1"/>
    <property type="molecule type" value="Genomic_DNA"/>
</dbReference>
<comment type="caution">
    <text evidence="2">The sequence shown here is derived from an EMBL/GenBank/DDBJ whole genome shotgun (WGS) entry which is preliminary data.</text>
</comment>
<evidence type="ECO:0000313" key="2">
    <source>
        <dbReference type="EMBL" id="KAJ4361973.1"/>
    </source>
</evidence>
<accession>A0A9W8XXG0</accession>
<feature type="region of interest" description="Disordered" evidence="1">
    <location>
        <begin position="61"/>
        <end position="102"/>
    </location>
</feature>
<keyword evidence="3" id="KW-1185">Reference proteome</keyword>
<feature type="compositionally biased region" description="Polar residues" evidence="1">
    <location>
        <begin position="87"/>
        <end position="97"/>
    </location>
</feature>
<feature type="compositionally biased region" description="Low complexity" evidence="1">
    <location>
        <begin position="72"/>
        <end position="86"/>
    </location>
</feature>